<dbReference type="SUPFAM" id="SSF140931">
    <property type="entry name" value="Fic-like"/>
    <property type="match status" value="1"/>
</dbReference>
<gene>
    <name evidence="2" type="ORF">DWW89_04640</name>
</gene>
<evidence type="ECO:0000313" key="2">
    <source>
        <dbReference type="EMBL" id="RGU26573.1"/>
    </source>
</evidence>
<dbReference type="InterPro" id="IPR053737">
    <property type="entry name" value="Type_II_TA_Toxin"/>
</dbReference>
<organism evidence="2 3">
    <name type="scientific">Agathobacter rectalis</name>
    <dbReference type="NCBI Taxonomy" id="39491"/>
    <lineage>
        <taxon>Bacteria</taxon>
        <taxon>Bacillati</taxon>
        <taxon>Bacillota</taxon>
        <taxon>Clostridia</taxon>
        <taxon>Lachnospirales</taxon>
        <taxon>Lachnospiraceae</taxon>
        <taxon>Agathobacter</taxon>
    </lineage>
</organism>
<accession>A0A412RS59</accession>
<dbReference type="InterPro" id="IPR036597">
    <property type="entry name" value="Fido-like_dom_sf"/>
</dbReference>
<dbReference type="InterPro" id="IPR006440">
    <property type="entry name" value="Doc"/>
</dbReference>
<sequence length="125" mass="14275">MKRLSKEQILMLHSQLIHQTGGTEGVRDFNLLESAIETPFQVFGGEELYPTIQAKGARLGYGLIKNHCMLDGNKRIGTHAMLVFFALNGIELRYTQKELYEMVLSVADGSSEYEDMLRWVLEHQE</sequence>
<proteinExistence type="predicted"/>
<dbReference type="PANTHER" id="PTHR39426:SF1">
    <property type="entry name" value="HOMOLOGY TO DEATH-ON-CURING PROTEIN OF PHAGE P1"/>
    <property type="match status" value="1"/>
</dbReference>
<dbReference type="RefSeq" id="WP_117993254.1">
    <property type="nucleotide sequence ID" value="NZ_JADMQZ010000016.1"/>
</dbReference>
<reference evidence="2 3" key="1">
    <citation type="submission" date="2018-08" db="EMBL/GenBank/DDBJ databases">
        <title>A genome reference for cultivated species of the human gut microbiota.</title>
        <authorList>
            <person name="Zou Y."/>
            <person name="Xue W."/>
            <person name="Luo G."/>
        </authorList>
    </citation>
    <scope>NUCLEOTIDE SEQUENCE [LARGE SCALE GENOMIC DNA]</scope>
    <source>
        <strain evidence="2 3">AF17-27</strain>
    </source>
</reference>
<protein>
    <submittedName>
        <fullName evidence="2">Type II toxin-antitoxin system death-on-curing family toxin</fullName>
    </submittedName>
</protein>
<dbReference type="PIRSF" id="PIRSF018297">
    <property type="entry name" value="Doc"/>
    <property type="match status" value="1"/>
</dbReference>
<dbReference type="Gene3D" id="1.20.120.1870">
    <property type="entry name" value="Fic/DOC protein, Fido domain"/>
    <property type="match status" value="1"/>
</dbReference>
<name>A0A412RS59_9FIRM</name>
<dbReference type="Pfam" id="PF02661">
    <property type="entry name" value="Fic"/>
    <property type="match status" value="1"/>
</dbReference>
<dbReference type="NCBIfam" id="TIGR01550">
    <property type="entry name" value="DOC_P1"/>
    <property type="match status" value="1"/>
</dbReference>
<dbReference type="GO" id="GO:0016301">
    <property type="term" value="F:kinase activity"/>
    <property type="evidence" value="ECO:0007669"/>
    <property type="project" value="InterPro"/>
</dbReference>
<evidence type="ECO:0000313" key="3">
    <source>
        <dbReference type="Proteomes" id="UP000283765"/>
    </source>
</evidence>
<dbReference type="AlphaFoldDB" id="A0A412RS59"/>
<dbReference type="PANTHER" id="PTHR39426">
    <property type="entry name" value="HOMOLOGY TO DEATH-ON-CURING PROTEIN OF PHAGE P1"/>
    <property type="match status" value="1"/>
</dbReference>
<evidence type="ECO:0000259" key="1">
    <source>
        <dbReference type="PROSITE" id="PS51459"/>
    </source>
</evidence>
<dbReference type="Proteomes" id="UP000283765">
    <property type="component" value="Unassembled WGS sequence"/>
</dbReference>
<dbReference type="InterPro" id="IPR003812">
    <property type="entry name" value="Fido"/>
</dbReference>
<dbReference type="EMBL" id="QRXR01000006">
    <property type="protein sequence ID" value="RGU26573.1"/>
    <property type="molecule type" value="Genomic_DNA"/>
</dbReference>
<feature type="domain" description="Fido" evidence="1">
    <location>
        <begin position="4"/>
        <end position="122"/>
    </location>
</feature>
<comment type="caution">
    <text evidence="2">The sequence shown here is derived from an EMBL/GenBank/DDBJ whole genome shotgun (WGS) entry which is preliminary data.</text>
</comment>
<dbReference type="PROSITE" id="PS51459">
    <property type="entry name" value="FIDO"/>
    <property type="match status" value="1"/>
</dbReference>